<dbReference type="Pfam" id="PF03469">
    <property type="entry name" value="XH"/>
    <property type="match status" value="1"/>
</dbReference>
<evidence type="ECO:0008006" key="6">
    <source>
        <dbReference type="Google" id="ProtNLM"/>
    </source>
</evidence>
<dbReference type="STRING" id="429701.A0A2G9G0U0"/>
<dbReference type="InterPro" id="IPR005379">
    <property type="entry name" value="FDM1-5/IDN2_XH"/>
</dbReference>
<reference evidence="5" key="1">
    <citation type="journal article" date="2018" name="Gigascience">
        <title>Genome assembly of the Pink Ipe (Handroanthus impetiginosus, Bignoniaceae), a highly valued, ecologically keystone Neotropical timber forest tree.</title>
        <authorList>
            <person name="Silva-Junior O.B."/>
            <person name="Grattapaglia D."/>
            <person name="Novaes E."/>
            <person name="Collevatti R.G."/>
        </authorList>
    </citation>
    <scope>NUCLEOTIDE SEQUENCE [LARGE SCALE GENOMIC DNA]</scope>
    <source>
        <strain evidence="5">cv. UFG-1</strain>
    </source>
</reference>
<dbReference type="AlphaFoldDB" id="A0A2G9G0U0"/>
<name>A0A2G9G0U0_9LAMI</name>
<dbReference type="InterPro" id="IPR005380">
    <property type="entry name" value="XS_domain"/>
</dbReference>
<dbReference type="Gene3D" id="3.30.70.2890">
    <property type="entry name" value="XS domain"/>
    <property type="match status" value="1"/>
</dbReference>
<dbReference type="Proteomes" id="UP000231279">
    <property type="component" value="Unassembled WGS sequence"/>
</dbReference>
<dbReference type="PANTHER" id="PTHR21596:SF65">
    <property type="entry name" value="PROTEIN INVOLVED IN DE NOVO 2-RELATED"/>
    <property type="match status" value="1"/>
</dbReference>
<dbReference type="Pfam" id="PF03468">
    <property type="entry name" value="XS"/>
    <property type="match status" value="1"/>
</dbReference>
<evidence type="ECO:0000313" key="5">
    <source>
        <dbReference type="Proteomes" id="UP000231279"/>
    </source>
</evidence>
<dbReference type="EMBL" id="NKXS01008073">
    <property type="protein sequence ID" value="PIM98811.1"/>
    <property type="molecule type" value="Genomic_DNA"/>
</dbReference>
<evidence type="ECO:0000259" key="2">
    <source>
        <dbReference type="Pfam" id="PF03468"/>
    </source>
</evidence>
<feature type="domain" description="XS" evidence="2">
    <location>
        <begin position="7"/>
        <end position="116"/>
    </location>
</feature>
<keyword evidence="5" id="KW-1185">Reference proteome</keyword>
<dbReference type="InterPro" id="IPR038588">
    <property type="entry name" value="XS_domain_sf"/>
</dbReference>
<organism evidence="4 5">
    <name type="scientific">Handroanthus impetiginosus</name>
    <dbReference type="NCBI Taxonomy" id="429701"/>
    <lineage>
        <taxon>Eukaryota</taxon>
        <taxon>Viridiplantae</taxon>
        <taxon>Streptophyta</taxon>
        <taxon>Embryophyta</taxon>
        <taxon>Tracheophyta</taxon>
        <taxon>Spermatophyta</taxon>
        <taxon>Magnoliopsida</taxon>
        <taxon>eudicotyledons</taxon>
        <taxon>Gunneridae</taxon>
        <taxon>Pentapetalae</taxon>
        <taxon>asterids</taxon>
        <taxon>lamiids</taxon>
        <taxon>Lamiales</taxon>
        <taxon>Bignoniaceae</taxon>
        <taxon>Crescentiina</taxon>
        <taxon>Tabebuia alliance</taxon>
        <taxon>Handroanthus</taxon>
    </lineage>
</organism>
<gene>
    <name evidence="4" type="ORF">CDL12_28706</name>
</gene>
<feature type="coiled-coil region" evidence="1">
    <location>
        <begin position="136"/>
        <end position="242"/>
    </location>
</feature>
<dbReference type="PANTHER" id="PTHR21596">
    <property type="entry name" value="RIBONUCLEASE P SUBUNIT P38"/>
    <property type="match status" value="1"/>
</dbReference>
<evidence type="ECO:0000256" key="1">
    <source>
        <dbReference type="SAM" id="Coils"/>
    </source>
</evidence>
<accession>A0A2G9G0U0</accession>
<dbReference type="OrthoDB" id="1892195at2759"/>
<evidence type="ECO:0000259" key="3">
    <source>
        <dbReference type="Pfam" id="PF03469"/>
    </source>
</evidence>
<sequence length="426" mass="49440">MVLISREEMFVWPWHGVLVNIQTELKDGHYTGMSDTELMDQLERIGLTPKSVQPLFNNQGHSGTALVEFGKDWSGFHKAMLFEKAYEANLCSKKDWQAKRDPNSYLYGWFARIDDYISNNIVGDNLCKIGDLRTVSDILEEEAQKSNRLISRLTENTLGQLKMEQNKINQAHEEEIKEIQSSAEDHLQILHNDYEKLKLQIEEEQLKTISAENEKASLLGTISRLEEEKQALHLMIEELTAHARGLEHLEAMNQTLILQERRKNDELQNARKVLIDGLKELARTPAIGVKRMGELDFKPFHKAMKRKHKSHPAKASNEAAKLCSKWSKRVKDSKWHPFKVIEIDGKPQAVKMEEDEKLRDLKKDYGEEVHNAVIRALLELNEYNPIARYSVLELWNYAEDRRATLVDGLAFILKQCISYNRNRPRW</sequence>
<dbReference type="InterPro" id="IPR045177">
    <property type="entry name" value="FDM1-5/IDN2"/>
</dbReference>
<protein>
    <recommendedName>
        <fullName evidence="6">Factor of DNA methylation 1-5/IDN2 domain-containing protein</fullName>
    </recommendedName>
</protein>
<proteinExistence type="predicted"/>
<dbReference type="CDD" id="cd12266">
    <property type="entry name" value="RRM_like_XS"/>
    <property type="match status" value="1"/>
</dbReference>
<keyword evidence="1" id="KW-0175">Coiled coil</keyword>
<dbReference type="GO" id="GO:0080188">
    <property type="term" value="P:gene silencing by siRNA-directed DNA methylation"/>
    <property type="evidence" value="ECO:0007669"/>
    <property type="project" value="InterPro"/>
</dbReference>
<feature type="domain" description="Factor of DNA methylation 1-5/IDN2" evidence="3">
    <location>
        <begin position="290"/>
        <end position="418"/>
    </location>
</feature>
<evidence type="ECO:0000313" key="4">
    <source>
        <dbReference type="EMBL" id="PIM98811.1"/>
    </source>
</evidence>
<comment type="caution">
    <text evidence="4">The sequence shown here is derived from an EMBL/GenBank/DDBJ whole genome shotgun (WGS) entry which is preliminary data.</text>
</comment>